<proteinExistence type="predicted"/>
<reference evidence="2" key="1">
    <citation type="submission" date="2021-01" db="EMBL/GenBank/DDBJ databases">
        <authorList>
            <person name="Corre E."/>
            <person name="Pelletier E."/>
            <person name="Niang G."/>
            <person name="Scheremetjew M."/>
            <person name="Finn R."/>
            <person name="Kale V."/>
            <person name="Holt S."/>
            <person name="Cochrane G."/>
            <person name="Meng A."/>
            <person name="Brown T."/>
            <person name="Cohen L."/>
        </authorList>
    </citation>
    <scope>NUCLEOTIDE SEQUENCE</scope>
    <source>
        <strain evidence="2">CCMP1594</strain>
    </source>
</reference>
<protein>
    <submittedName>
        <fullName evidence="2">Uncharacterized protein</fullName>
    </submittedName>
</protein>
<dbReference type="AlphaFoldDB" id="A0A7S4LDN1"/>
<evidence type="ECO:0000313" key="2">
    <source>
        <dbReference type="EMBL" id="CAE0822577.1"/>
    </source>
</evidence>
<feature type="region of interest" description="Disordered" evidence="1">
    <location>
        <begin position="63"/>
        <end position="101"/>
    </location>
</feature>
<accession>A0A7S4LDN1</accession>
<feature type="region of interest" description="Disordered" evidence="1">
    <location>
        <begin position="1"/>
        <end position="22"/>
    </location>
</feature>
<name>A0A7S4LDN1_9EUGL</name>
<gene>
    <name evidence="2" type="ORF">EGYM00163_LOCUS33778</name>
</gene>
<sequence length="101" mass="11423">MPCTIPMPRSQTHDPALPQTHAPRAKLCGYPVVLLQLNKRDPKPLPKKIATGPKLTRDRWWSVERRSSHEVQAPPPSQADEPLHQQAKATEEGFVFDGKRK</sequence>
<organism evidence="2">
    <name type="scientific">Eutreptiella gymnastica</name>
    <dbReference type="NCBI Taxonomy" id="73025"/>
    <lineage>
        <taxon>Eukaryota</taxon>
        <taxon>Discoba</taxon>
        <taxon>Euglenozoa</taxon>
        <taxon>Euglenida</taxon>
        <taxon>Spirocuta</taxon>
        <taxon>Euglenophyceae</taxon>
        <taxon>Eutreptiales</taxon>
        <taxon>Eutreptiaceae</taxon>
        <taxon>Eutreptiella</taxon>
    </lineage>
</organism>
<evidence type="ECO:0000256" key="1">
    <source>
        <dbReference type="SAM" id="MobiDB-lite"/>
    </source>
</evidence>
<dbReference type="EMBL" id="HBJA01097618">
    <property type="protein sequence ID" value="CAE0822577.1"/>
    <property type="molecule type" value="Transcribed_RNA"/>
</dbReference>